<feature type="domain" description="Sialate O-acetylesterase" evidence="2">
    <location>
        <begin position="105"/>
        <end position="350"/>
    </location>
</feature>
<dbReference type="RefSeq" id="WP_202011158.1">
    <property type="nucleotide sequence ID" value="NZ_JAERRB010000005.1"/>
</dbReference>
<dbReference type="Pfam" id="PF03629">
    <property type="entry name" value="SASA"/>
    <property type="match status" value="1"/>
</dbReference>
<evidence type="ECO:0000313" key="4">
    <source>
        <dbReference type="Proteomes" id="UP000613030"/>
    </source>
</evidence>
<proteinExistence type="predicted"/>
<dbReference type="SUPFAM" id="SSF52266">
    <property type="entry name" value="SGNH hydrolase"/>
    <property type="match status" value="1"/>
</dbReference>
<gene>
    <name evidence="3" type="ORF">JI741_15690</name>
</gene>
<evidence type="ECO:0000256" key="1">
    <source>
        <dbReference type="ARBA" id="ARBA00022801"/>
    </source>
</evidence>
<protein>
    <submittedName>
        <fullName evidence="3">Sialate O-acetylesterase</fullName>
    </submittedName>
</protein>
<dbReference type="PANTHER" id="PTHR22901">
    <property type="entry name" value="SIALATE O-ACETYLESTERASE"/>
    <property type="match status" value="1"/>
</dbReference>
<dbReference type="InterPro" id="IPR036514">
    <property type="entry name" value="SGNH_hydro_sf"/>
</dbReference>
<dbReference type="Proteomes" id="UP000613030">
    <property type="component" value="Unassembled WGS sequence"/>
</dbReference>
<keyword evidence="4" id="KW-1185">Reference proteome</keyword>
<dbReference type="InterPro" id="IPR005181">
    <property type="entry name" value="SASA"/>
</dbReference>
<dbReference type="Gene3D" id="3.40.50.1110">
    <property type="entry name" value="SGNH hydrolase"/>
    <property type="match status" value="1"/>
</dbReference>
<reference evidence="3 4" key="1">
    <citation type="submission" date="2021-01" db="EMBL/GenBank/DDBJ databases">
        <title>Chryseolinea sp. Jin1 Genome sequencing and assembly.</title>
        <authorList>
            <person name="Kim I."/>
        </authorList>
    </citation>
    <scope>NUCLEOTIDE SEQUENCE [LARGE SCALE GENOMIC DNA]</scope>
    <source>
        <strain evidence="3 4">Jin1</strain>
    </source>
</reference>
<dbReference type="PANTHER" id="PTHR22901:SF0">
    <property type="entry name" value="SIALATE O-ACETYLESTERASE"/>
    <property type="match status" value="1"/>
</dbReference>
<organism evidence="3 4">
    <name type="scientific">Chryseolinea lacunae</name>
    <dbReference type="NCBI Taxonomy" id="2801331"/>
    <lineage>
        <taxon>Bacteria</taxon>
        <taxon>Pseudomonadati</taxon>
        <taxon>Bacteroidota</taxon>
        <taxon>Cytophagia</taxon>
        <taxon>Cytophagales</taxon>
        <taxon>Fulvivirgaceae</taxon>
        <taxon>Chryseolinea</taxon>
    </lineage>
</organism>
<dbReference type="InterPro" id="IPR039329">
    <property type="entry name" value="SIAE"/>
</dbReference>
<evidence type="ECO:0000313" key="3">
    <source>
        <dbReference type="EMBL" id="MBL0742668.1"/>
    </source>
</evidence>
<name>A0ABS1KT71_9BACT</name>
<comment type="caution">
    <text evidence="3">The sequence shown here is derived from an EMBL/GenBank/DDBJ whole genome shotgun (WGS) entry which is preliminary data.</text>
</comment>
<dbReference type="EMBL" id="JAERRB010000005">
    <property type="protein sequence ID" value="MBL0742668.1"/>
    <property type="molecule type" value="Genomic_DNA"/>
</dbReference>
<accession>A0ABS1KT71</accession>
<sequence length="463" mass="51002">MRKLLLLFTFLFVVINLQAQLRLAAIFDDHMVLQQQSPVPIWGWSYSTQDISIKVSWDTTTVKVKTDNTAFWGTTLFTPVAGGPHTITVTAGGETVTLSDVMTGEVWFCAGQSNMEWSMDASADGRTDVANVNDPNIRLFDVPNSAAITPQVRGEGTWKVANAANVKSFSAVAYYFGKKLNTNLNVPIGLINVSWGGTPAETWLPREIVEGNPELKASAAKQIDDKPWCPSSPGVVYNSMVNPMLPFRIAGALWYQGEANTAAPSTYKLLMENVVTEWRKHFLHDFPFYYVQIAPFSGYGGSSGTLVREQQVKMLEIAKSGMVVVSDLVDDVKDIHPKYKKPVGERLANLALADTYGKKGIVYLNPLYKEAKEEKGKLRIAFHNIPTGLMAKGKEVTEFMVAGEDKKFYPAKAVIDGNTVVVSAKEVKKPVAVRFGWSNGSIPNLFSKEGLPVSSFRSDNWAE</sequence>
<evidence type="ECO:0000259" key="2">
    <source>
        <dbReference type="Pfam" id="PF03629"/>
    </source>
</evidence>
<keyword evidence="1" id="KW-0378">Hydrolase</keyword>